<dbReference type="GO" id="GO:0140581">
    <property type="term" value="F:P-type monovalent copper transporter activity"/>
    <property type="evidence" value="ECO:0007669"/>
    <property type="project" value="UniProtKB-EC"/>
</dbReference>
<keyword evidence="13" id="KW-1278">Translocase</keyword>
<evidence type="ECO:0000313" key="22">
    <source>
        <dbReference type="EMBL" id="TXF12302.1"/>
    </source>
</evidence>
<dbReference type="InterPro" id="IPR006121">
    <property type="entry name" value="HMA_dom"/>
</dbReference>
<keyword evidence="8" id="KW-0677">Repeat</keyword>
<evidence type="ECO:0000256" key="13">
    <source>
        <dbReference type="ARBA" id="ARBA00022967"/>
    </source>
</evidence>
<keyword evidence="15" id="KW-0186">Copper</keyword>
<dbReference type="SFLD" id="SFLDG00002">
    <property type="entry name" value="C1.7:_P-type_atpase_like"/>
    <property type="match status" value="1"/>
</dbReference>
<evidence type="ECO:0000256" key="7">
    <source>
        <dbReference type="ARBA" id="ARBA00022723"/>
    </source>
</evidence>
<feature type="transmembrane region" description="Helical" evidence="20">
    <location>
        <begin position="135"/>
        <end position="158"/>
    </location>
</feature>
<dbReference type="EMBL" id="VPFL01000007">
    <property type="protein sequence ID" value="TXF12302.1"/>
    <property type="molecule type" value="Genomic_DNA"/>
</dbReference>
<evidence type="ECO:0000256" key="4">
    <source>
        <dbReference type="ARBA" id="ARBA00022448"/>
    </source>
</evidence>
<dbReference type="FunFam" id="3.40.50.1000:FF:000144">
    <property type="entry name" value="copper-transporting ATPase 1 isoform X2"/>
    <property type="match status" value="1"/>
</dbReference>
<dbReference type="InterPro" id="IPR006122">
    <property type="entry name" value="HMA_Cu_ion-bd"/>
</dbReference>
<keyword evidence="4" id="KW-0813">Transport</keyword>
<name>A0A5C7EYY0_9PROT</name>
<keyword evidence="23" id="KW-1185">Reference proteome</keyword>
<dbReference type="Pfam" id="PF00702">
    <property type="entry name" value="Hydrolase"/>
    <property type="match status" value="1"/>
</dbReference>
<dbReference type="SFLD" id="SFLDS00003">
    <property type="entry name" value="Haloacid_Dehalogenase"/>
    <property type="match status" value="1"/>
</dbReference>
<feature type="transmembrane region" description="Helical" evidence="20">
    <location>
        <begin position="719"/>
        <end position="739"/>
    </location>
</feature>
<dbReference type="InterPro" id="IPR001757">
    <property type="entry name" value="P_typ_ATPase"/>
</dbReference>
<dbReference type="PROSITE" id="PS00154">
    <property type="entry name" value="ATPASE_E1_E2"/>
    <property type="match status" value="1"/>
</dbReference>
<gene>
    <name evidence="22" type="ORF">FR698_06900</name>
</gene>
<dbReference type="NCBIfam" id="TIGR01525">
    <property type="entry name" value="ATPase-IB_hvy"/>
    <property type="match status" value="1"/>
</dbReference>
<dbReference type="EC" id="7.2.2.8" evidence="3"/>
<dbReference type="PROSITE" id="PS50846">
    <property type="entry name" value="HMA_2"/>
    <property type="match status" value="2"/>
</dbReference>
<dbReference type="PANTHER" id="PTHR43520">
    <property type="entry name" value="ATP7, ISOFORM B"/>
    <property type="match status" value="1"/>
</dbReference>
<evidence type="ECO:0000256" key="20">
    <source>
        <dbReference type="RuleBase" id="RU362081"/>
    </source>
</evidence>
<dbReference type="PRINTS" id="PR00119">
    <property type="entry name" value="CATATPASE"/>
</dbReference>
<comment type="similarity">
    <text evidence="2 20">Belongs to the cation transport ATPase (P-type) (TC 3.A.3) family. Type IB subfamily.</text>
</comment>
<evidence type="ECO:0000256" key="2">
    <source>
        <dbReference type="ARBA" id="ARBA00006024"/>
    </source>
</evidence>
<feature type="transmembrane region" description="Helical" evidence="20">
    <location>
        <begin position="104"/>
        <end position="123"/>
    </location>
</feature>
<evidence type="ECO:0000256" key="11">
    <source>
        <dbReference type="ARBA" id="ARBA00022840"/>
    </source>
</evidence>
<dbReference type="Gene3D" id="3.40.1110.10">
    <property type="entry name" value="Calcium-transporting ATPase, cytoplasmic domain N"/>
    <property type="match status" value="1"/>
</dbReference>
<keyword evidence="14 20" id="KW-1133">Transmembrane helix</keyword>
<comment type="subcellular location">
    <subcellularLocation>
        <location evidence="1">Cell membrane</location>
        <topology evidence="1">Multi-pass membrane protein</topology>
    </subcellularLocation>
</comment>
<evidence type="ECO:0000256" key="12">
    <source>
        <dbReference type="ARBA" id="ARBA00022842"/>
    </source>
</evidence>
<protein>
    <recommendedName>
        <fullName evidence="3">P-type Cu(+) transporter</fullName>
        <ecNumber evidence="3">7.2.2.8</ecNumber>
    </recommendedName>
    <alternativeName>
        <fullName evidence="18">Cu(+)-exporting ATPase</fullName>
    </alternativeName>
</protein>
<feature type="transmembrane region" description="Helical" evidence="20">
    <location>
        <begin position="694"/>
        <end position="713"/>
    </location>
</feature>
<dbReference type="Pfam" id="PF00403">
    <property type="entry name" value="HMA"/>
    <property type="match status" value="2"/>
</dbReference>
<dbReference type="SFLD" id="SFLDF00027">
    <property type="entry name" value="p-type_atpase"/>
    <property type="match status" value="1"/>
</dbReference>
<dbReference type="SUPFAM" id="SSF55008">
    <property type="entry name" value="HMA, heavy metal-associated domain"/>
    <property type="match status" value="2"/>
</dbReference>
<dbReference type="OrthoDB" id="5287365at2"/>
<dbReference type="InterPro" id="IPR008250">
    <property type="entry name" value="ATPase_P-typ_transduc_dom_A_sf"/>
</dbReference>
<dbReference type="InterPro" id="IPR036412">
    <property type="entry name" value="HAD-like_sf"/>
</dbReference>
<evidence type="ECO:0000259" key="21">
    <source>
        <dbReference type="PROSITE" id="PS50846"/>
    </source>
</evidence>
<feature type="transmembrane region" description="Helical" evidence="20">
    <location>
        <begin position="200"/>
        <end position="218"/>
    </location>
</feature>
<dbReference type="InterPro" id="IPR027256">
    <property type="entry name" value="P-typ_ATPase_IB"/>
</dbReference>
<keyword evidence="17 20" id="KW-0472">Membrane</keyword>
<dbReference type="InterPro" id="IPR036163">
    <property type="entry name" value="HMA_dom_sf"/>
</dbReference>
<dbReference type="Pfam" id="PF00122">
    <property type="entry name" value="E1-E2_ATPase"/>
    <property type="match status" value="1"/>
</dbReference>
<evidence type="ECO:0000256" key="19">
    <source>
        <dbReference type="ARBA" id="ARBA00049289"/>
    </source>
</evidence>
<evidence type="ECO:0000256" key="17">
    <source>
        <dbReference type="ARBA" id="ARBA00023136"/>
    </source>
</evidence>
<feature type="transmembrane region" description="Helical" evidence="20">
    <location>
        <begin position="351"/>
        <end position="374"/>
    </location>
</feature>
<evidence type="ECO:0000256" key="8">
    <source>
        <dbReference type="ARBA" id="ARBA00022737"/>
    </source>
</evidence>
<evidence type="ECO:0000313" key="23">
    <source>
        <dbReference type="Proteomes" id="UP000321201"/>
    </source>
</evidence>
<dbReference type="SUPFAM" id="SSF81665">
    <property type="entry name" value="Calcium ATPase, transmembrane domain M"/>
    <property type="match status" value="1"/>
</dbReference>
<accession>A0A5C7EYY0</accession>
<feature type="domain" description="HMA" evidence="21">
    <location>
        <begin position="748"/>
        <end position="814"/>
    </location>
</feature>
<evidence type="ECO:0000256" key="14">
    <source>
        <dbReference type="ARBA" id="ARBA00022989"/>
    </source>
</evidence>
<evidence type="ECO:0000256" key="3">
    <source>
        <dbReference type="ARBA" id="ARBA00012517"/>
    </source>
</evidence>
<feature type="transmembrane region" description="Helical" evidence="20">
    <location>
        <begin position="170"/>
        <end position="188"/>
    </location>
</feature>
<keyword evidence="5 20" id="KW-1003">Cell membrane</keyword>
<keyword evidence="10" id="KW-0187">Copper transport</keyword>
<proteinExistence type="inferred from homology"/>
<dbReference type="InterPro" id="IPR044492">
    <property type="entry name" value="P_typ_ATPase_HD_dom"/>
</dbReference>
<dbReference type="AlphaFoldDB" id="A0A5C7EYY0"/>
<dbReference type="InterPro" id="IPR023298">
    <property type="entry name" value="ATPase_P-typ_TM_dom_sf"/>
</dbReference>
<dbReference type="NCBIfam" id="TIGR01494">
    <property type="entry name" value="ATPase_P-type"/>
    <property type="match status" value="1"/>
</dbReference>
<evidence type="ECO:0000256" key="15">
    <source>
        <dbReference type="ARBA" id="ARBA00023008"/>
    </source>
</evidence>
<dbReference type="Gene3D" id="3.30.70.100">
    <property type="match status" value="2"/>
</dbReference>
<dbReference type="Gene3D" id="2.70.150.10">
    <property type="entry name" value="Calcium-transporting ATPase, cytoplasmic transduction domain A"/>
    <property type="match status" value="1"/>
</dbReference>
<dbReference type="PANTHER" id="PTHR43520:SF8">
    <property type="entry name" value="P-TYPE CU(+) TRANSPORTER"/>
    <property type="match status" value="1"/>
</dbReference>
<dbReference type="InterPro" id="IPR023214">
    <property type="entry name" value="HAD_sf"/>
</dbReference>
<keyword evidence="16" id="KW-0406">Ion transport</keyword>
<comment type="caution">
    <text evidence="22">The sequence shown here is derived from an EMBL/GenBank/DDBJ whole genome shotgun (WGS) entry which is preliminary data.</text>
</comment>
<dbReference type="GO" id="GO:0060003">
    <property type="term" value="P:copper ion export"/>
    <property type="evidence" value="ECO:0007669"/>
    <property type="project" value="UniProtKB-ARBA"/>
</dbReference>
<comment type="catalytic activity">
    <reaction evidence="19">
        <text>Cu(+)(in) + ATP + H2O = Cu(+)(out) + ADP + phosphate + H(+)</text>
        <dbReference type="Rhea" id="RHEA:25792"/>
        <dbReference type="ChEBI" id="CHEBI:15377"/>
        <dbReference type="ChEBI" id="CHEBI:15378"/>
        <dbReference type="ChEBI" id="CHEBI:30616"/>
        <dbReference type="ChEBI" id="CHEBI:43474"/>
        <dbReference type="ChEBI" id="CHEBI:49552"/>
        <dbReference type="ChEBI" id="CHEBI:456216"/>
        <dbReference type="EC" id="7.2.2.8"/>
    </reaction>
</comment>
<dbReference type="GO" id="GO:0043682">
    <property type="term" value="F:P-type divalent copper transporter activity"/>
    <property type="evidence" value="ECO:0007669"/>
    <property type="project" value="TreeGrafter"/>
</dbReference>
<evidence type="ECO:0000256" key="1">
    <source>
        <dbReference type="ARBA" id="ARBA00004651"/>
    </source>
</evidence>
<feature type="transmembrane region" description="Helical" evidence="20">
    <location>
        <begin position="380"/>
        <end position="399"/>
    </location>
</feature>
<evidence type="ECO:0000256" key="9">
    <source>
        <dbReference type="ARBA" id="ARBA00022741"/>
    </source>
</evidence>
<evidence type="ECO:0000256" key="10">
    <source>
        <dbReference type="ARBA" id="ARBA00022796"/>
    </source>
</evidence>
<keyword evidence="12" id="KW-0460">Magnesium</keyword>
<feature type="domain" description="HMA" evidence="21">
    <location>
        <begin position="16"/>
        <end position="82"/>
    </location>
</feature>
<dbReference type="GO" id="GO:0055070">
    <property type="term" value="P:copper ion homeostasis"/>
    <property type="evidence" value="ECO:0007669"/>
    <property type="project" value="TreeGrafter"/>
</dbReference>
<dbReference type="GO" id="GO:0005507">
    <property type="term" value="F:copper ion binding"/>
    <property type="evidence" value="ECO:0007669"/>
    <property type="project" value="InterPro"/>
</dbReference>
<dbReference type="FunFam" id="2.70.150.10:FF:000020">
    <property type="entry name" value="Copper-exporting P-type ATPase A"/>
    <property type="match status" value="1"/>
</dbReference>
<evidence type="ECO:0000256" key="18">
    <source>
        <dbReference type="ARBA" id="ARBA00033239"/>
    </source>
</evidence>
<dbReference type="InterPro" id="IPR059000">
    <property type="entry name" value="ATPase_P-type_domA"/>
</dbReference>
<dbReference type="CDD" id="cd00371">
    <property type="entry name" value="HMA"/>
    <property type="match status" value="2"/>
</dbReference>
<dbReference type="Gene3D" id="3.40.50.1000">
    <property type="entry name" value="HAD superfamily/HAD-like"/>
    <property type="match status" value="1"/>
</dbReference>
<evidence type="ECO:0000256" key="16">
    <source>
        <dbReference type="ARBA" id="ARBA00023065"/>
    </source>
</evidence>
<dbReference type="SUPFAM" id="SSF56784">
    <property type="entry name" value="HAD-like"/>
    <property type="match status" value="1"/>
</dbReference>
<dbReference type="InterPro" id="IPR018303">
    <property type="entry name" value="ATPase_P-typ_P_site"/>
</dbReference>
<dbReference type="InParanoid" id="A0A5C7EYY0"/>
<keyword evidence="7 20" id="KW-0479">Metal-binding</keyword>
<sequence>MNGDAARGTADAAGCAKLQLSIGGMACSFCVTSIHKALQRIPGVRSVNVNLAHEEALIEFDPRQVTPAQLEQGLIELGYAVRSPDRLRAYEEEETELRRRRDELRWAAGFCLVSIAAMGFMWLELLPPQGMAALYWLMPFLALSVVFGPGWHVLGMAWASLRRGILNQHVLMEFGAFAGLFGGFLGYVDPAFPAPDFFGVTVFVTTYHLLSGYVSALVRARASQAVRKLLALVPPTARVVRNGREQEIPLDQVKPGDCVRVRPGESVPVDGEVVEGVSGVDESLVTGEPIPVEKAPGDQVIGGSVNQLGTLLVRVTRVGEQSFLNQVARQVEEARALKPGILALVDRILQVYVPAVLAFAAAAVAAWTAGAWLFAGEADWTRAVFAALAVLVMGYPCALGMATPLAMIRGGGMAAERGILMRSAEAFQVLKDVGKVVFDKTGTLTVGQPAVVEVVTPSGWEAGEALRLAAAVEEASEHPLARAVGAAAEKLKVPRAEAFQTTPGKGVVARVEGRRVAVGSPTFAVEQGADLAPVGGQLERMQAEGQTVIVVVVEGRLAALIAIADSLKPDAEEAVARLKDAGLRPVMLTGDNARTARAVARSLGIAEYHAEVLPQEKAQVIRELQGKGFRVAMVGDGINDAPALMQADVGIAIGAGTDIAIESADVVLVGGRLTAVVEAFHIGKSSYRKTVQNLALAFSFNGVGVPLATTGWVHPAWAMVAMAASVTAVLANSFAGRLLPKRRAKRRAEASFTVANLHCEHCVEAIREALLELDGVEEVAGDPAAKRITVIYRAEAIGPEGIRRAILARGYEAA</sequence>
<keyword evidence="6 20" id="KW-0812">Transmembrane</keyword>
<dbReference type="GO" id="GO:0005524">
    <property type="term" value="F:ATP binding"/>
    <property type="evidence" value="ECO:0007669"/>
    <property type="project" value="UniProtKB-UniRule"/>
</dbReference>
<dbReference type="GO" id="GO:0005886">
    <property type="term" value="C:plasma membrane"/>
    <property type="evidence" value="ECO:0007669"/>
    <property type="project" value="UniProtKB-SubCell"/>
</dbReference>
<dbReference type="InterPro" id="IPR023299">
    <property type="entry name" value="ATPase_P-typ_cyto_dom_N"/>
</dbReference>
<evidence type="ECO:0000256" key="5">
    <source>
        <dbReference type="ARBA" id="ARBA00022475"/>
    </source>
</evidence>
<keyword evidence="11 20" id="KW-0067">ATP-binding</keyword>
<evidence type="ECO:0000256" key="6">
    <source>
        <dbReference type="ARBA" id="ARBA00022692"/>
    </source>
</evidence>
<dbReference type="GO" id="GO:0016887">
    <property type="term" value="F:ATP hydrolysis activity"/>
    <property type="evidence" value="ECO:0007669"/>
    <property type="project" value="InterPro"/>
</dbReference>
<organism evidence="22 23">
    <name type="scientific">Pelomicrobium methylotrophicum</name>
    <dbReference type="NCBI Taxonomy" id="2602750"/>
    <lineage>
        <taxon>Bacteria</taxon>
        <taxon>Pseudomonadati</taxon>
        <taxon>Pseudomonadota</taxon>
        <taxon>Hydrogenophilia</taxon>
        <taxon>Hydrogenophilia incertae sedis</taxon>
        <taxon>Pelomicrobium</taxon>
    </lineage>
</organism>
<dbReference type="Proteomes" id="UP000321201">
    <property type="component" value="Unassembled WGS sequence"/>
</dbReference>
<dbReference type="NCBIfam" id="TIGR00003">
    <property type="entry name" value="copper ion binding protein"/>
    <property type="match status" value="2"/>
</dbReference>
<dbReference type="NCBIfam" id="TIGR01511">
    <property type="entry name" value="ATPase-IB1_Cu"/>
    <property type="match status" value="1"/>
</dbReference>
<dbReference type="FunFam" id="3.30.70.100:FF:000001">
    <property type="entry name" value="ATPase copper transporting beta"/>
    <property type="match status" value="1"/>
</dbReference>
<dbReference type="SUPFAM" id="SSF81653">
    <property type="entry name" value="Calcium ATPase, transduction domain A"/>
    <property type="match status" value="1"/>
</dbReference>
<reference evidence="22 23" key="1">
    <citation type="submission" date="2019-08" db="EMBL/GenBank/DDBJ databases">
        <title>Pelomicrobium methylotrophicum gen. nov., sp. nov. a moderately thermophilic, facultatively anaerobic, lithoautotrophic and methylotrophic bacterium isolated from a terrestrial mud volcano.</title>
        <authorList>
            <person name="Slobodkina G.B."/>
            <person name="Merkel A.Y."/>
            <person name="Slobodkin A.I."/>
        </authorList>
    </citation>
    <scope>NUCLEOTIDE SEQUENCE [LARGE SCALE GENOMIC DNA]</scope>
    <source>
        <strain evidence="22 23">SM250</strain>
    </source>
</reference>
<keyword evidence="9 20" id="KW-0547">Nucleotide-binding</keyword>